<dbReference type="AlphaFoldDB" id="W9HHY0"/>
<gene>
    <name evidence="2" type="ORF">FOYG_17085</name>
</gene>
<dbReference type="PANTHER" id="PTHR37012">
    <property type="entry name" value="B-ZIP TRANSCRIPTION FACTOR (EUROFUNG)-RELATED"/>
    <property type="match status" value="1"/>
</dbReference>
<feature type="compositionally biased region" description="Low complexity" evidence="1">
    <location>
        <begin position="7"/>
        <end position="18"/>
    </location>
</feature>
<proteinExistence type="predicted"/>
<dbReference type="InterPro" id="IPR021833">
    <property type="entry name" value="DUF3425"/>
</dbReference>
<evidence type="ECO:0008006" key="4">
    <source>
        <dbReference type="Google" id="ProtNLM"/>
    </source>
</evidence>
<dbReference type="Proteomes" id="UP000030753">
    <property type="component" value="Unassembled WGS sequence"/>
</dbReference>
<name>W9HHY0_FUSOX</name>
<reference evidence="2 3" key="1">
    <citation type="submission" date="2011-06" db="EMBL/GenBank/DDBJ databases">
        <title>The Genome Sequence of Fusarium oxysporum FOSC 3-a.</title>
        <authorList>
            <consortium name="The Broad Institute Genome Sequencing Platform"/>
            <person name="Ma L.-J."/>
            <person name="Gale L.R."/>
            <person name="Schwartz D.C."/>
            <person name="Zhou S."/>
            <person name="Corby-Kistler H."/>
            <person name="Young S.K."/>
            <person name="Zeng Q."/>
            <person name="Gargeya S."/>
            <person name="Fitzgerald M."/>
            <person name="Haas B."/>
            <person name="Abouelleil A."/>
            <person name="Alvarado L."/>
            <person name="Arachchi H.M."/>
            <person name="Berlin A."/>
            <person name="Brown A."/>
            <person name="Chapman S.B."/>
            <person name="Chen Z."/>
            <person name="Dunbar C."/>
            <person name="Freedman E."/>
            <person name="Gearin G."/>
            <person name="Gellesch M."/>
            <person name="Goldberg J."/>
            <person name="Griggs A."/>
            <person name="Gujja S."/>
            <person name="Heiman D."/>
            <person name="Howarth C."/>
            <person name="Larson L."/>
            <person name="Lui A."/>
            <person name="MacDonald P.J.P."/>
            <person name="Mehta T."/>
            <person name="Montmayeur A."/>
            <person name="Murphy C."/>
            <person name="Neiman D."/>
            <person name="Pearson M."/>
            <person name="Priest M."/>
            <person name="Roberts A."/>
            <person name="Saif S."/>
            <person name="Shea T."/>
            <person name="Shenoy N."/>
            <person name="Sisk P."/>
            <person name="Stolte C."/>
            <person name="Sykes S."/>
            <person name="Wortman J."/>
            <person name="Nusbaum C."/>
            <person name="Birren B."/>
        </authorList>
    </citation>
    <scope>NUCLEOTIDE SEQUENCE [LARGE SCALE GENOMIC DNA]</scope>
    <source>
        <strain evidence="3">FOSC 3-a</strain>
    </source>
</reference>
<evidence type="ECO:0000313" key="3">
    <source>
        <dbReference type="Proteomes" id="UP000030753"/>
    </source>
</evidence>
<dbReference type="EMBL" id="JH717855">
    <property type="protein sequence ID" value="EWY79796.1"/>
    <property type="molecule type" value="Genomic_DNA"/>
</dbReference>
<dbReference type="OrthoDB" id="4161589at2759"/>
<evidence type="ECO:0000256" key="1">
    <source>
        <dbReference type="SAM" id="MobiDB-lite"/>
    </source>
</evidence>
<protein>
    <recommendedName>
        <fullName evidence="4">BZIP domain-containing protein</fullName>
    </recommendedName>
</protein>
<evidence type="ECO:0000313" key="2">
    <source>
        <dbReference type="EMBL" id="EWY79796.1"/>
    </source>
</evidence>
<feature type="region of interest" description="Disordered" evidence="1">
    <location>
        <begin position="1"/>
        <end position="40"/>
    </location>
</feature>
<organism evidence="2 3">
    <name type="scientific">Fusarium oxysporum NRRL 32931</name>
    <dbReference type="NCBI Taxonomy" id="660029"/>
    <lineage>
        <taxon>Eukaryota</taxon>
        <taxon>Fungi</taxon>
        <taxon>Dikarya</taxon>
        <taxon>Ascomycota</taxon>
        <taxon>Pezizomycotina</taxon>
        <taxon>Sordariomycetes</taxon>
        <taxon>Hypocreomycetidae</taxon>
        <taxon>Hypocreales</taxon>
        <taxon>Nectriaceae</taxon>
        <taxon>Fusarium</taxon>
        <taxon>Fusarium oxysporum species complex</taxon>
    </lineage>
</organism>
<accession>W9HHY0</accession>
<dbReference type="PANTHER" id="PTHR37012:SF2">
    <property type="entry name" value="BZIP DOMAIN-CONTAINING PROTEIN-RELATED"/>
    <property type="match status" value="1"/>
</dbReference>
<dbReference type="HOGENOM" id="CLU_041813_0_0_1"/>
<dbReference type="Pfam" id="PF11905">
    <property type="entry name" value="DUF3425"/>
    <property type="match status" value="1"/>
</dbReference>
<sequence length="521" mass="57840">MSDGKISSQAQSSKPSSKNARKRAQNRISQQCRRERDSAKARHLQNSLAAIQSASSLNNKDRYSVLLQAYLELIDENESLREAVLGFRKRFLSLSNAAATAAEDPIFEKLLEKRNKKVDHSMLLPKQLVDAESDTPIADAAITQSRVQMADKNSWNTTSQSAGRLLFDPATASSSDPIVGFDHNIRALDDSTAFTQEPLIPLSCLPSFTSHEIYVYSPNEFADKVLSACRHYLNNEIKAEPAGLAHSSIEIQNELLSQQVAAAAIRFLSGAAGIKLYVYHTGRADYLEKIIQWRLSTIPDDGAAIPKPFAPTRLQHRQNAGAVPHHLLVDFICWPEIRDQVVLYATSLNLDELQRDIVLNTVLEAPQYGVAFHVFDVLNAGILSQYQLDYEQSSTYVRNMEWIFFKAIGKENQSDNEYDPVETAILQELKFIIQQQTAAMLHGLSTPELGMNQIFNETYPIHNATWCGRPVGSDTAVANTGLGSGAVNFLAVQNPSLWKLSKDFAEKYPMIDCSSGKTTSC</sequence>